<dbReference type="EMBL" id="CP022983">
    <property type="protein sequence ID" value="ASV69567.1"/>
    <property type="molecule type" value="Genomic_DNA"/>
</dbReference>
<evidence type="ECO:0000313" key="2">
    <source>
        <dbReference type="EMBL" id="ASV69567.1"/>
    </source>
</evidence>
<name>A0A248TMY6_9BACI</name>
<dbReference type="PANTHER" id="PTHR40265">
    <property type="entry name" value="BLL2707 PROTEIN"/>
    <property type="match status" value="1"/>
</dbReference>
<dbReference type="OrthoDB" id="9111355at2"/>
<dbReference type="Proteomes" id="UP000215137">
    <property type="component" value="Chromosome"/>
</dbReference>
<dbReference type="Pfam" id="PF13468">
    <property type="entry name" value="Glyoxalase_3"/>
    <property type="match status" value="1"/>
</dbReference>
<dbReference type="AlphaFoldDB" id="A0A248TMY6"/>
<dbReference type="PANTHER" id="PTHR40265:SF1">
    <property type="entry name" value="GLYOXALASE-LIKE DOMAIN-CONTAINING PROTEIN"/>
    <property type="match status" value="1"/>
</dbReference>
<dbReference type="KEGG" id="bko:CKF48_20990"/>
<gene>
    <name evidence="2" type="ORF">CKF48_20990</name>
</gene>
<evidence type="ECO:0000313" key="3">
    <source>
        <dbReference type="Proteomes" id="UP000215137"/>
    </source>
</evidence>
<organism evidence="2 3">
    <name type="scientific">Cytobacillus kochii</name>
    <dbReference type="NCBI Taxonomy" id="859143"/>
    <lineage>
        <taxon>Bacteria</taxon>
        <taxon>Bacillati</taxon>
        <taxon>Bacillota</taxon>
        <taxon>Bacilli</taxon>
        <taxon>Bacillales</taxon>
        <taxon>Bacillaceae</taxon>
        <taxon>Cytobacillus</taxon>
    </lineage>
</organism>
<dbReference type="InterPro" id="IPR029068">
    <property type="entry name" value="Glyas_Bleomycin-R_OHBP_Dase"/>
</dbReference>
<dbReference type="InterPro" id="IPR025870">
    <property type="entry name" value="Glyoxalase-like_dom"/>
</dbReference>
<reference evidence="2 3" key="1">
    <citation type="submission" date="2017-08" db="EMBL/GenBank/DDBJ databases">
        <title>Complete Genome Sequence of Bacillus kochii Oregon-R-modENCODE STRAIN BDGP4, isolated from Drosophila melanogaster gut.</title>
        <authorList>
            <person name="Wan K.H."/>
            <person name="Yu C."/>
            <person name="Park S."/>
            <person name="Hammonds A.S."/>
            <person name="Booth B.W."/>
            <person name="Celniker S.E."/>
        </authorList>
    </citation>
    <scope>NUCLEOTIDE SEQUENCE [LARGE SCALE GENOMIC DNA]</scope>
    <source>
        <strain evidence="2 3">BDGP4</strain>
    </source>
</reference>
<dbReference type="Gene3D" id="3.10.180.10">
    <property type="entry name" value="2,3-Dihydroxybiphenyl 1,2-Dioxygenase, domain 1"/>
    <property type="match status" value="1"/>
</dbReference>
<proteinExistence type="predicted"/>
<accession>A0A248TMY6</accession>
<protein>
    <recommendedName>
        <fullName evidence="1">Glyoxalase-like domain-containing protein</fullName>
    </recommendedName>
</protein>
<evidence type="ECO:0000259" key="1">
    <source>
        <dbReference type="Pfam" id="PF13468"/>
    </source>
</evidence>
<sequence length="247" mass="28876">MQLDHIVHFIKRNPQEIIDYLSVMNIKAVQGGRHEKWGTYNSLLYLNSSYIEFLAIENKAKATQSDNPLVQQAVQDLSTFEGLGQVCFRTENIEALKQELNEKGYKTYPIFPGERMRADGQMIRWKMLFLQAKREVPFPFFIQWEQDDHTRYEEFKSLGMIDQQLIHTKIKGIKYNVESPEETAAEWRELFQGKQHGTNVMIADVSFEFAAYNKKYANKNRPVHITLQPFLKNGETIQLFGSSYHSL</sequence>
<feature type="domain" description="Glyoxalase-like" evidence="1">
    <location>
        <begin position="3"/>
        <end position="191"/>
    </location>
</feature>
<dbReference type="SUPFAM" id="SSF54593">
    <property type="entry name" value="Glyoxalase/Bleomycin resistance protein/Dihydroxybiphenyl dioxygenase"/>
    <property type="match status" value="1"/>
</dbReference>
<keyword evidence="3" id="KW-1185">Reference proteome</keyword>
<dbReference type="RefSeq" id="WP_095373131.1">
    <property type="nucleotide sequence ID" value="NZ_CP022983.1"/>
</dbReference>